<dbReference type="InterPro" id="IPR036388">
    <property type="entry name" value="WH-like_DNA-bd_sf"/>
</dbReference>
<evidence type="ECO:0000256" key="2">
    <source>
        <dbReference type="ARBA" id="ARBA00023163"/>
    </source>
</evidence>
<feature type="region of interest" description="Disordered" evidence="3">
    <location>
        <begin position="222"/>
        <end position="243"/>
    </location>
</feature>
<accession>A0ABP8DWS9</accession>
<dbReference type="SMART" id="SM01043">
    <property type="entry name" value="BTAD"/>
    <property type="match status" value="1"/>
</dbReference>
<evidence type="ECO:0000256" key="3">
    <source>
        <dbReference type="SAM" id="MobiDB-lite"/>
    </source>
</evidence>
<evidence type="ECO:0000259" key="4">
    <source>
        <dbReference type="SMART" id="SM01043"/>
    </source>
</evidence>
<dbReference type="Pfam" id="PF03704">
    <property type="entry name" value="BTAD"/>
    <property type="match status" value="1"/>
</dbReference>
<evidence type="ECO:0000256" key="1">
    <source>
        <dbReference type="ARBA" id="ARBA00023015"/>
    </source>
</evidence>
<organism evidence="5 6">
    <name type="scientific">Dactylosporangium darangshiense</name>
    <dbReference type="NCBI Taxonomy" id="579108"/>
    <lineage>
        <taxon>Bacteria</taxon>
        <taxon>Bacillati</taxon>
        <taxon>Actinomycetota</taxon>
        <taxon>Actinomycetes</taxon>
        <taxon>Micromonosporales</taxon>
        <taxon>Micromonosporaceae</taxon>
        <taxon>Dactylosporangium</taxon>
    </lineage>
</organism>
<dbReference type="SUPFAM" id="SSF48452">
    <property type="entry name" value="TPR-like"/>
    <property type="match status" value="1"/>
</dbReference>
<feature type="domain" description="Bacterial transcriptional activator" evidence="4">
    <location>
        <begin position="58"/>
        <end position="204"/>
    </location>
</feature>
<comment type="caution">
    <text evidence="5">The sequence shown here is derived from an EMBL/GenBank/DDBJ whole genome shotgun (WGS) entry which is preliminary data.</text>
</comment>
<sequence length="275" mass="30509">MDSLIDELWDTKAPKSARGNLKTYVWLLRSLLAQTDPGASPIRSDSRGYMFQAAPGDVDMFTFEQLIAEGRAAQHRGDFADAGQRLDRALALWRGPALEGVPIVGSRLVQVVRRLEEQRLTAFEDLTEVRLATGGHRDVIANLRIWVERHPLHERLWGQLMLALFRDGRQAEALHTYQLLWRRLVDEVGVEPGEALQLLHGQILAGDSALTAPADRVAPVVGATTESGPEPVPDLLPPDASDFTGRRKTVRSLENLLLGEPHWGIAPRQLCSGTW</sequence>
<name>A0ABP8DWS9_9ACTN</name>
<gene>
    <name evidence="5" type="ORF">GCM10022255_117350</name>
</gene>
<keyword evidence="2" id="KW-0804">Transcription</keyword>
<proteinExistence type="predicted"/>
<dbReference type="Gene3D" id="1.10.10.10">
    <property type="entry name" value="Winged helix-like DNA-binding domain superfamily/Winged helix DNA-binding domain"/>
    <property type="match status" value="1"/>
</dbReference>
<keyword evidence="1" id="KW-0805">Transcription regulation</keyword>
<dbReference type="PANTHER" id="PTHR35807:SF1">
    <property type="entry name" value="TRANSCRIPTIONAL REGULATOR REDD"/>
    <property type="match status" value="1"/>
</dbReference>
<dbReference type="CDD" id="cd15831">
    <property type="entry name" value="BTAD"/>
    <property type="match status" value="1"/>
</dbReference>
<protein>
    <recommendedName>
        <fullName evidence="4">Bacterial transcriptional activator domain-containing protein</fullName>
    </recommendedName>
</protein>
<dbReference type="PANTHER" id="PTHR35807">
    <property type="entry name" value="TRANSCRIPTIONAL REGULATOR REDD-RELATED"/>
    <property type="match status" value="1"/>
</dbReference>
<keyword evidence="6" id="KW-1185">Reference proteome</keyword>
<evidence type="ECO:0000313" key="5">
    <source>
        <dbReference type="EMBL" id="GAA4264367.1"/>
    </source>
</evidence>
<evidence type="ECO:0000313" key="6">
    <source>
        <dbReference type="Proteomes" id="UP001500620"/>
    </source>
</evidence>
<dbReference type="Gene3D" id="1.25.40.10">
    <property type="entry name" value="Tetratricopeptide repeat domain"/>
    <property type="match status" value="1"/>
</dbReference>
<dbReference type="InterPro" id="IPR011990">
    <property type="entry name" value="TPR-like_helical_dom_sf"/>
</dbReference>
<dbReference type="EMBL" id="BAABAT010000175">
    <property type="protein sequence ID" value="GAA4264367.1"/>
    <property type="molecule type" value="Genomic_DNA"/>
</dbReference>
<dbReference type="Proteomes" id="UP001500620">
    <property type="component" value="Unassembled WGS sequence"/>
</dbReference>
<dbReference type="RefSeq" id="WP_345145042.1">
    <property type="nucleotide sequence ID" value="NZ_BAABAT010000175.1"/>
</dbReference>
<dbReference type="InterPro" id="IPR005158">
    <property type="entry name" value="BTAD"/>
</dbReference>
<dbReference type="InterPro" id="IPR051677">
    <property type="entry name" value="AfsR-DnrI-RedD_regulator"/>
</dbReference>
<reference evidence="6" key="1">
    <citation type="journal article" date="2019" name="Int. J. Syst. Evol. Microbiol.">
        <title>The Global Catalogue of Microorganisms (GCM) 10K type strain sequencing project: providing services to taxonomists for standard genome sequencing and annotation.</title>
        <authorList>
            <consortium name="The Broad Institute Genomics Platform"/>
            <consortium name="The Broad Institute Genome Sequencing Center for Infectious Disease"/>
            <person name="Wu L."/>
            <person name="Ma J."/>
        </authorList>
    </citation>
    <scope>NUCLEOTIDE SEQUENCE [LARGE SCALE GENOMIC DNA]</scope>
    <source>
        <strain evidence="6">JCM 17441</strain>
    </source>
</reference>